<reference evidence="5" key="1">
    <citation type="submission" date="2017-09" db="EMBL/GenBank/DDBJ databases">
        <title>Contemporary evolution of a Lepidopteran species, Heliothis virescens, in response to modern agricultural practices.</title>
        <authorList>
            <person name="Fritz M.L."/>
            <person name="Deyonke A.M."/>
            <person name="Papanicolaou A."/>
            <person name="Micinski S."/>
            <person name="Westbrook J."/>
            <person name="Gould F."/>
        </authorList>
    </citation>
    <scope>NUCLEOTIDE SEQUENCE [LARGE SCALE GENOMIC DNA]</scope>
    <source>
        <strain evidence="5">HvINT-</strain>
        <tissue evidence="5">Whole body</tissue>
    </source>
</reference>
<evidence type="ECO:0000313" key="5">
    <source>
        <dbReference type="EMBL" id="PCG71728.1"/>
    </source>
</evidence>
<dbReference type="PROSITE" id="PS50021">
    <property type="entry name" value="CH"/>
    <property type="match status" value="1"/>
</dbReference>
<feature type="compositionally biased region" description="Polar residues" evidence="3">
    <location>
        <begin position="350"/>
        <end position="372"/>
    </location>
</feature>
<dbReference type="InterPro" id="IPR036872">
    <property type="entry name" value="CH_dom_sf"/>
</dbReference>
<gene>
    <name evidence="5" type="ORF">B5V51_1561</name>
</gene>
<dbReference type="GO" id="GO:0005737">
    <property type="term" value="C:cytoplasm"/>
    <property type="evidence" value="ECO:0007669"/>
    <property type="project" value="TreeGrafter"/>
</dbReference>
<feature type="compositionally biased region" description="Low complexity" evidence="3">
    <location>
        <begin position="335"/>
        <end position="349"/>
    </location>
</feature>
<feature type="compositionally biased region" description="Low complexity" evidence="3">
    <location>
        <begin position="236"/>
        <end position="250"/>
    </location>
</feature>
<comment type="caution">
    <text evidence="5">The sequence shown here is derived from an EMBL/GenBank/DDBJ whole genome shotgun (WGS) entry which is preliminary data.</text>
</comment>
<feature type="compositionally biased region" description="Gly residues" evidence="3">
    <location>
        <begin position="224"/>
        <end position="235"/>
    </location>
</feature>
<dbReference type="InterPro" id="IPR032675">
    <property type="entry name" value="LRR_dom_sf"/>
</dbReference>
<evidence type="ECO:0000256" key="1">
    <source>
        <dbReference type="ARBA" id="ARBA00022614"/>
    </source>
</evidence>
<dbReference type="InterPro" id="IPR001715">
    <property type="entry name" value="CH_dom"/>
</dbReference>
<dbReference type="InterPro" id="IPR050216">
    <property type="entry name" value="LRR_domain-containing"/>
</dbReference>
<evidence type="ECO:0000259" key="4">
    <source>
        <dbReference type="PROSITE" id="PS50021"/>
    </source>
</evidence>
<keyword evidence="2" id="KW-0677">Repeat</keyword>
<dbReference type="AlphaFoldDB" id="A0A2A4JJ34"/>
<feature type="compositionally biased region" description="Polar residues" evidence="3">
    <location>
        <begin position="301"/>
        <end position="334"/>
    </location>
</feature>
<dbReference type="SUPFAM" id="SSF47576">
    <property type="entry name" value="Calponin-homology domain, CH-domain"/>
    <property type="match status" value="1"/>
</dbReference>
<dbReference type="PANTHER" id="PTHR48051">
    <property type="match status" value="1"/>
</dbReference>
<dbReference type="EMBL" id="NWSH01001317">
    <property type="protein sequence ID" value="PCG71728.1"/>
    <property type="molecule type" value="Genomic_DNA"/>
</dbReference>
<organism evidence="5">
    <name type="scientific">Heliothis virescens</name>
    <name type="common">Tobacco budworm moth</name>
    <dbReference type="NCBI Taxonomy" id="7102"/>
    <lineage>
        <taxon>Eukaryota</taxon>
        <taxon>Metazoa</taxon>
        <taxon>Ecdysozoa</taxon>
        <taxon>Arthropoda</taxon>
        <taxon>Hexapoda</taxon>
        <taxon>Insecta</taxon>
        <taxon>Pterygota</taxon>
        <taxon>Neoptera</taxon>
        <taxon>Endopterygota</taxon>
        <taxon>Lepidoptera</taxon>
        <taxon>Glossata</taxon>
        <taxon>Ditrysia</taxon>
        <taxon>Noctuoidea</taxon>
        <taxon>Noctuidae</taxon>
        <taxon>Heliothinae</taxon>
        <taxon>Heliothis</taxon>
    </lineage>
</organism>
<evidence type="ECO:0000256" key="3">
    <source>
        <dbReference type="SAM" id="MobiDB-lite"/>
    </source>
</evidence>
<dbReference type="CDD" id="cd21205">
    <property type="entry name" value="CH_LRCH"/>
    <property type="match status" value="1"/>
</dbReference>
<protein>
    <recommendedName>
        <fullName evidence="4">Calponin-homology (CH) domain-containing protein</fullName>
    </recommendedName>
</protein>
<dbReference type="Gene3D" id="1.10.418.10">
    <property type="entry name" value="Calponin-like domain"/>
    <property type="match status" value="1"/>
</dbReference>
<feature type="domain" description="Calponin-homology (CH)" evidence="4">
    <location>
        <begin position="495"/>
        <end position="609"/>
    </location>
</feature>
<dbReference type="PROSITE" id="PS51450">
    <property type="entry name" value="LRR"/>
    <property type="match status" value="1"/>
</dbReference>
<dbReference type="SMART" id="SM00033">
    <property type="entry name" value="CH"/>
    <property type="match status" value="1"/>
</dbReference>
<name>A0A2A4JJ34_HELVI</name>
<dbReference type="PANTHER" id="PTHR48051:SF21">
    <property type="entry name" value="CALPONIN-HOMOLOGY (CH) DOMAIN-CONTAINING PROTEIN"/>
    <property type="match status" value="1"/>
</dbReference>
<sequence>MFTDSLGTNAETISSNQLTELPREVCQMPLQVLLVPDNMLSTLPKEIGKMTSLAELDASNNRLTQVPMTLGDCAGLRALDLSNNQLGLLPLQITYLRLEHLDVSCNCISSLPLELRNMNTLVTLNLDNNPLVSPPTTICMRGRVHIFKYLENMANKDSLPAHRRVEDTRRSAKHSSYINNSPNTSATHQITSGNATIDCLRHKPRHVVDSGYSTDGVDKRWSNDGGGEAGGGGSGRSTPSTPSTLSPGAALSRAQSLSSETPLAPNTPLLSGQYKEALRQQRQQDIYRPRTDQPSPELDSNPHSQTQSPIHQKSSHSPVNGYSSNVSPSLYKTASSNSSLSNTSSPNISQVPNSPLLHSTPRRFQNQSTNGNGVIEKQEENKRPVQKVVPSRNVNSKVYSTVNGNVEYNGRVNGQTDAYIKPTSPTKSPTNSMGYNSLGKSSIPRQVNGDSAKLLTTSVAYLKGAAPKPPGKMAWNKDAPVDKLSFTMKREFDKQKEELDLLEQLRSIIESRLKMSLPAQLAPVLCDGVVLCHLANHVRPRSVASVHVPSPAQPKLTMARCRRNVDNFLEACRKIGVEEKLMCCAADVLEGKGTVQVAITVTELLRRHAAARASPHAVGSAT</sequence>
<dbReference type="Pfam" id="PF00560">
    <property type="entry name" value="LRR_1"/>
    <property type="match status" value="1"/>
</dbReference>
<dbReference type="Pfam" id="PF00307">
    <property type="entry name" value="CH"/>
    <property type="match status" value="1"/>
</dbReference>
<proteinExistence type="predicted"/>
<feature type="compositionally biased region" description="Basic and acidic residues" evidence="3">
    <location>
        <begin position="160"/>
        <end position="170"/>
    </location>
</feature>
<feature type="region of interest" description="Disordered" evidence="3">
    <location>
        <begin position="207"/>
        <end position="394"/>
    </location>
</feature>
<dbReference type="SUPFAM" id="SSF52058">
    <property type="entry name" value="L domain-like"/>
    <property type="match status" value="1"/>
</dbReference>
<feature type="compositionally biased region" description="Polar residues" evidence="3">
    <location>
        <begin position="174"/>
        <end position="189"/>
    </location>
</feature>
<feature type="region of interest" description="Disordered" evidence="3">
    <location>
        <begin position="160"/>
        <end position="189"/>
    </location>
</feature>
<accession>A0A2A4JJ34</accession>
<dbReference type="InterPro" id="IPR001611">
    <property type="entry name" value="Leu-rich_rpt"/>
</dbReference>
<dbReference type="Pfam" id="PF13855">
    <property type="entry name" value="LRR_8"/>
    <property type="match status" value="1"/>
</dbReference>
<keyword evidence="1" id="KW-0433">Leucine-rich repeat</keyword>
<dbReference type="Gene3D" id="3.80.10.10">
    <property type="entry name" value="Ribonuclease Inhibitor"/>
    <property type="match status" value="1"/>
</dbReference>
<evidence type="ECO:0000256" key="2">
    <source>
        <dbReference type="ARBA" id="ARBA00022737"/>
    </source>
</evidence>